<evidence type="ECO:0000313" key="2">
    <source>
        <dbReference type="EMBL" id="KAH7133912.1"/>
    </source>
</evidence>
<comment type="caution">
    <text evidence="2">The sequence shown here is derived from an EMBL/GenBank/DDBJ whole genome shotgun (WGS) entry which is preliminary data.</text>
</comment>
<accession>A0A9P9EAN3</accession>
<feature type="domain" description="AB hydrolase-1" evidence="1">
    <location>
        <begin position="83"/>
        <end position="323"/>
    </location>
</feature>
<organism evidence="2 3">
    <name type="scientific">Dactylonectria macrodidyma</name>
    <dbReference type="NCBI Taxonomy" id="307937"/>
    <lineage>
        <taxon>Eukaryota</taxon>
        <taxon>Fungi</taxon>
        <taxon>Dikarya</taxon>
        <taxon>Ascomycota</taxon>
        <taxon>Pezizomycotina</taxon>
        <taxon>Sordariomycetes</taxon>
        <taxon>Hypocreomycetidae</taxon>
        <taxon>Hypocreales</taxon>
        <taxon>Nectriaceae</taxon>
        <taxon>Dactylonectria</taxon>
    </lineage>
</organism>
<name>A0A9P9EAN3_9HYPO</name>
<dbReference type="AlphaFoldDB" id="A0A9P9EAN3"/>
<gene>
    <name evidence="2" type="ORF">EDB81DRAFT_887721</name>
</gene>
<dbReference type="Pfam" id="PF12697">
    <property type="entry name" value="Abhydrolase_6"/>
    <property type="match status" value="1"/>
</dbReference>
<evidence type="ECO:0000313" key="3">
    <source>
        <dbReference type="Proteomes" id="UP000738349"/>
    </source>
</evidence>
<dbReference type="Proteomes" id="UP000738349">
    <property type="component" value="Unassembled WGS sequence"/>
</dbReference>
<reference evidence="2" key="1">
    <citation type="journal article" date="2021" name="Nat. Commun.">
        <title>Genetic determinants of endophytism in the Arabidopsis root mycobiome.</title>
        <authorList>
            <person name="Mesny F."/>
            <person name="Miyauchi S."/>
            <person name="Thiergart T."/>
            <person name="Pickel B."/>
            <person name="Atanasova L."/>
            <person name="Karlsson M."/>
            <person name="Huettel B."/>
            <person name="Barry K.W."/>
            <person name="Haridas S."/>
            <person name="Chen C."/>
            <person name="Bauer D."/>
            <person name="Andreopoulos W."/>
            <person name="Pangilinan J."/>
            <person name="LaButti K."/>
            <person name="Riley R."/>
            <person name="Lipzen A."/>
            <person name="Clum A."/>
            <person name="Drula E."/>
            <person name="Henrissat B."/>
            <person name="Kohler A."/>
            <person name="Grigoriev I.V."/>
            <person name="Martin F.M."/>
            <person name="Hacquard S."/>
        </authorList>
    </citation>
    <scope>NUCLEOTIDE SEQUENCE</scope>
    <source>
        <strain evidence="2">MPI-CAGE-AT-0147</strain>
    </source>
</reference>
<keyword evidence="3" id="KW-1185">Reference proteome</keyword>
<dbReference type="OrthoDB" id="408373at2759"/>
<dbReference type="Gene3D" id="3.40.50.1820">
    <property type="entry name" value="alpha/beta hydrolase"/>
    <property type="match status" value="1"/>
</dbReference>
<dbReference type="EMBL" id="JAGMUV010000015">
    <property type="protein sequence ID" value="KAH7133912.1"/>
    <property type="molecule type" value="Genomic_DNA"/>
</dbReference>
<dbReference type="InterPro" id="IPR029058">
    <property type="entry name" value="AB_hydrolase_fold"/>
</dbReference>
<dbReference type="InterPro" id="IPR000073">
    <property type="entry name" value="AB_hydrolase_1"/>
</dbReference>
<dbReference type="SUPFAM" id="SSF53474">
    <property type="entry name" value="alpha/beta-Hydrolases"/>
    <property type="match status" value="1"/>
</dbReference>
<proteinExistence type="predicted"/>
<dbReference type="GO" id="GO:0017171">
    <property type="term" value="F:serine hydrolase activity"/>
    <property type="evidence" value="ECO:0007669"/>
    <property type="project" value="TreeGrafter"/>
</dbReference>
<sequence>MDLPEDQDEVMWCWKKNNKGFIPTPRWIRAETAPLGKNATSVLCVPPSFFSLYPSSPTATMPELIVPGAVLHYETFGLDGPLLLFVPGADGRGSVFHPSAQFLAAHFTVVCWDRRGYSQSFLVGQQDFQHRLQTDADDAQRLIVHLSRNGTAIVFGTSSGAVVAQQLLASHPKCVATLIAHEPPAFSVLPEQFQLQAYGLINHVYSIFRAHGPDAAMDAFTSGLSEGPDSNMMRYCMDAKRGDEIRANCLFWFEFELRQYTGAPVDVEALVKAKEKLILVAGEDSGDGPGVGPIKAIAGQTGKEVLRIPGGHLGYMIVPEVFAKKLLELLSQ</sequence>
<dbReference type="PANTHER" id="PTHR46331:SF2">
    <property type="entry name" value="VALACYCLOVIR HYDROLASE"/>
    <property type="match status" value="1"/>
</dbReference>
<evidence type="ECO:0000259" key="1">
    <source>
        <dbReference type="Pfam" id="PF12697"/>
    </source>
</evidence>
<keyword evidence="2" id="KW-0378">Hydrolase</keyword>
<protein>
    <submittedName>
        <fullName evidence="2">Alpha/Beta hydrolase protein</fullName>
    </submittedName>
</protein>
<dbReference type="PANTHER" id="PTHR46331">
    <property type="entry name" value="VALACYCLOVIR HYDROLASE"/>
    <property type="match status" value="1"/>
</dbReference>